<gene>
    <name evidence="1" type="ORF">MAIT1_04009</name>
</gene>
<protein>
    <submittedName>
        <fullName evidence="1">Uncharacterized protein</fullName>
    </submittedName>
</protein>
<evidence type="ECO:0000313" key="2">
    <source>
        <dbReference type="Proteomes" id="UP000194003"/>
    </source>
</evidence>
<proteinExistence type="predicted"/>
<evidence type="ECO:0000313" key="1">
    <source>
        <dbReference type="EMBL" id="OSM04161.1"/>
    </source>
</evidence>
<reference evidence="1 2" key="1">
    <citation type="journal article" date="2016" name="BMC Genomics">
        <title>Combined genomic and structural analyses of a cultured magnetotactic bacterium reveals its niche adaptation to a dynamic environment.</title>
        <authorList>
            <person name="Araujo A.C."/>
            <person name="Morillo V."/>
            <person name="Cypriano J."/>
            <person name="Teixeira L.C."/>
            <person name="Leao P."/>
            <person name="Lyra S."/>
            <person name="Almeida L.G."/>
            <person name="Bazylinski D.A."/>
            <person name="Vasconcellos A.T."/>
            <person name="Abreu F."/>
            <person name="Lins U."/>
        </authorList>
    </citation>
    <scope>NUCLEOTIDE SEQUENCE [LARGE SCALE GENOMIC DNA]</scope>
    <source>
        <strain evidence="1 2">IT-1</strain>
    </source>
</reference>
<dbReference type="RefSeq" id="WP_241893456.1">
    <property type="nucleotide sequence ID" value="NZ_LVJN01000019.1"/>
</dbReference>
<keyword evidence="2" id="KW-1185">Reference proteome</keyword>
<organism evidence="1 2">
    <name type="scientific">Magnetofaba australis IT-1</name>
    <dbReference type="NCBI Taxonomy" id="1434232"/>
    <lineage>
        <taxon>Bacteria</taxon>
        <taxon>Pseudomonadati</taxon>
        <taxon>Pseudomonadota</taxon>
        <taxon>Magnetococcia</taxon>
        <taxon>Magnetococcales</taxon>
        <taxon>Magnetococcaceae</taxon>
        <taxon>Magnetofaba</taxon>
    </lineage>
</organism>
<sequence>MQPRTINAEGTKAYGWKAHGILVVNAADPRLTWPERELVKQLGEKLYGRARQEVGHG</sequence>
<dbReference type="STRING" id="1434232.MAIT1_04009"/>
<comment type="caution">
    <text evidence="1">The sequence shown here is derived from an EMBL/GenBank/DDBJ whole genome shotgun (WGS) entry which is preliminary data.</text>
</comment>
<dbReference type="Proteomes" id="UP000194003">
    <property type="component" value="Unassembled WGS sequence"/>
</dbReference>
<accession>A0A1Y2K6V5</accession>
<dbReference type="EMBL" id="LVJN01000019">
    <property type="protein sequence ID" value="OSM04161.1"/>
    <property type="molecule type" value="Genomic_DNA"/>
</dbReference>
<name>A0A1Y2K6V5_9PROT</name>
<dbReference type="AlphaFoldDB" id="A0A1Y2K6V5"/>